<keyword evidence="3" id="KW-0804">Transcription</keyword>
<dbReference type="CDD" id="cd06170">
    <property type="entry name" value="LuxR_C_like"/>
    <property type="match status" value="1"/>
</dbReference>
<dbReference type="RefSeq" id="WP_337317609.1">
    <property type="nucleotide sequence ID" value="NZ_JBBDGN010000002.1"/>
</dbReference>
<dbReference type="InterPro" id="IPR016032">
    <property type="entry name" value="Sig_transdc_resp-reg_C-effctor"/>
</dbReference>
<organism evidence="6 7">
    <name type="scientific">Microbacterium istanbulense</name>
    <dbReference type="NCBI Taxonomy" id="3122049"/>
    <lineage>
        <taxon>Bacteria</taxon>
        <taxon>Bacillati</taxon>
        <taxon>Actinomycetota</taxon>
        <taxon>Actinomycetes</taxon>
        <taxon>Micrococcales</taxon>
        <taxon>Microbacteriaceae</taxon>
        <taxon>Microbacterium</taxon>
    </lineage>
</organism>
<evidence type="ECO:0000256" key="4">
    <source>
        <dbReference type="SAM" id="MobiDB-lite"/>
    </source>
</evidence>
<protein>
    <submittedName>
        <fullName evidence="6">LuxR C-terminal-related transcriptional regulator</fullName>
    </submittedName>
</protein>
<dbReference type="SMART" id="SM00421">
    <property type="entry name" value="HTH_LUXR"/>
    <property type="match status" value="1"/>
</dbReference>
<keyword evidence="1" id="KW-0805">Transcription regulation</keyword>
<evidence type="ECO:0000259" key="5">
    <source>
        <dbReference type="PROSITE" id="PS50043"/>
    </source>
</evidence>
<dbReference type="SUPFAM" id="SSF52540">
    <property type="entry name" value="P-loop containing nucleoside triphosphate hydrolases"/>
    <property type="match status" value="1"/>
</dbReference>
<sequence length="845" mass="89761">MSAIADPIAPPHSGGAGSAWERRIRPAVDAIRDPSPRALLVGNARSGKSTALRHLRGLLDQAPRQSVLLQGTSPQITQVPADHVLLVDDLHLLDDRALTDLHERADDPTTSLIVTSRPWPSPDTARRITRLLEVRLPAVVLGHVSRSDLIDSAEEQGILLSPACAAHILDITRGVAWLVWEALRAHDVRDCADDASHRELGRALHEQIAHRLDTIDPELRATIEDLCISPATTPHDDAETWALHGYAEGLLQRNGQPVPLVRTAVRATIPPHRLIDLYARHPEELARELTAGASADGELSDLVADPRIGAAMVQHADRLLPAAPARAAELYRGAVACGADAGRVAVRRAQAAWASGDVDAAAQIVDDPNTSPADDSSALADVTAAVWAARGMMAQADAVYRAAAPSDPISATHAMIAGFAVGSRDALEIAPTADVPSAVGVAMELLRHGLRTSAQSTADETALADLVRAAEMYTTSKSTGPICELPAVIATVVALNLGALSTAWGIIDDALRHDHGGPWARPRLLLWRAWIAVQRGHPTEAAESLQRAHTLGGSPSPRDALLAQAVRVATARRYDDVSGLEEAWRQARSSILRADVDLYLLHPLTELICAAARVGDTARVQAQFTHALRLTSTLGDPPLWTAHLHWAGIQEGILLSSPATLAPHAKALVSAAGRSRVAGVMAKAGRVWTSVLAGVVDADAVEAAAEGLASIGMRWDAARLAGHGAARTEDRKVSARLLSCARELHPADGARRHLASANDTASTPSAASTEEALSERELEVARLVIQGKTYAEIGETIFISPRTAEHHIAHIRRRLGATSRSELLARLRVLLDGDANARGDQDSPP</sequence>
<dbReference type="Pfam" id="PF00196">
    <property type="entry name" value="GerE"/>
    <property type="match status" value="1"/>
</dbReference>
<keyword evidence="2" id="KW-0238">DNA-binding</keyword>
<dbReference type="PRINTS" id="PR00038">
    <property type="entry name" value="HTHLUXR"/>
</dbReference>
<reference evidence="6 7" key="1">
    <citation type="submission" date="2024-02" db="EMBL/GenBank/DDBJ databases">
        <authorList>
            <person name="Saticioglu I.B."/>
        </authorList>
    </citation>
    <scope>NUCLEOTIDE SEQUENCE [LARGE SCALE GENOMIC DNA]</scope>
    <source>
        <strain evidence="6 7">Mu-43</strain>
    </source>
</reference>
<gene>
    <name evidence="6" type="ORF">WDU93_03605</name>
</gene>
<accession>A0ABU8LJ89</accession>
<proteinExistence type="predicted"/>
<dbReference type="PANTHER" id="PTHR44688">
    <property type="entry name" value="DNA-BINDING TRANSCRIPTIONAL ACTIVATOR DEVR_DOSR"/>
    <property type="match status" value="1"/>
</dbReference>
<dbReference type="InterPro" id="IPR000792">
    <property type="entry name" value="Tscrpt_reg_LuxR_C"/>
</dbReference>
<evidence type="ECO:0000313" key="6">
    <source>
        <dbReference type="EMBL" id="MEJ1090768.1"/>
    </source>
</evidence>
<dbReference type="InterPro" id="IPR011990">
    <property type="entry name" value="TPR-like_helical_dom_sf"/>
</dbReference>
<evidence type="ECO:0000256" key="1">
    <source>
        <dbReference type="ARBA" id="ARBA00023015"/>
    </source>
</evidence>
<comment type="caution">
    <text evidence="6">The sequence shown here is derived from an EMBL/GenBank/DDBJ whole genome shotgun (WGS) entry which is preliminary data.</text>
</comment>
<feature type="domain" description="HTH luxR-type" evidence="5">
    <location>
        <begin position="766"/>
        <end position="831"/>
    </location>
</feature>
<dbReference type="InterPro" id="IPR036388">
    <property type="entry name" value="WH-like_DNA-bd_sf"/>
</dbReference>
<feature type="compositionally biased region" description="Low complexity" evidence="4">
    <location>
        <begin position="755"/>
        <end position="771"/>
    </location>
</feature>
<dbReference type="Gene3D" id="1.25.40.10">
    <property type="entry name" value="Tetratricopeptide repeat domain"/>
    <property type="match status" value="1"/>
</dbReference>
<feature type="region of interest" description="Disordered" evidence="4">
    <location>
        <begin position="753"/>
        <end position="772"/>
    </location>
</feature>
<evidence type="ECO:0000256" key="3">
    <source>
        <dbReference type="ARBA" id="ARBA00023163"/>
    </source>
</evidence>
<name>A0ABU8LJ89_9MICO</name>
<evidence type="ECO:0000256" key="2">
    <source>
        <dbReference type="ARBA" id="ARBA00023125"/>
    </source>
</evidence>
<dbReference type="SUPFAM" id="SSF46894">
    <property type="entry name" value="C-terminal effector domain of the bipartite response regulators"/>
    <property type="match status" value="1"/>
</dbReference>
<dbReference type="EMBL" id="JBBDGN010000002">
    <property type="protein sequence ID" value="MEJ1090768.1"/>
    <property type="molecule type" value="Genomic_DNA"/>
</dbReference>
<dbReference type="Proteomes" id="UP001366085">
    <property type="component" value="Unassembled WGS sequence"/>
</dbReference>
<evidence type="ECO:0000313" key="7">
    <source>
        <dbReference type="Proteomes" id="UP001366085"/>
    </source>
</evidence>
<dbReference type="PANTHER" id="PTHR44688:SF16">
    <property type="entry name" value="DNA-BINDING TRANSCRIPTIONAL ACTIVATOR DEVR_DOSR"/>
    <property type="match status" value="1"/>
</dbReference>
<keyword evidence="7" id="KW-1185">Reference proteome</keyword>
<dbReference type="Gene3D" id="1.10.10.10">
    <property type="entry name" value="Winged helix-like DNA-binding domain superfamily/Winged helix DNA-binding domain"/>
    <property type="match status" value="1"/>
</dbReference>
<dbReference type="PROSITE" id="PS50043">
    <property type="entry name" value="HTH_LUXR_2"/>
    <property type="match status" value="1"/>
</dbReference>
<dbReference type="InterPro" id="IPR027417">
    <property type="entry name" value="P-loop_NTPase"/>
</dbReference>